<name>A0AAV3Y8J7_9GAST</name>
<evidence type="ECO:0000313" key="2">
    <source>
        <dbReference type="Proteomes" id="UP000735302"/>
    </source>
</evidence>
<evidence type="ECO:0000313" key="1">
    <source>
        <dbReference type="EMBL" id="GFN78806.1"/>
    </source>
</evidence>
<organism evidence="1 2">
    <name type="scientific">Plakobranchus ocellatus</name>
    <dbReference type="NCBI Taxonomy" id="259542"/>
    <lineage>
        <taxon>Eukaryota</taxon>
        <taxon>Metazoa</taxon>
        <taxon>Spiralia</taxon>
        <taxon>Lophotrochozoa</taxon>
        <taxon>Mollusca</taxon>
        <taxon>Gastropoda</taxon>
        <taxon>Heterobranchia</taxon>
        <taxon>Euthyneura</taxon>
        <taxon>Panpulmonata</taxon>
        <taxon>Sacoglossa</taxon>
        <taxon>Placobranchoidea</taxon>
        <taxon>Plakobranchidae</taxon>
        <taxon>Plakobranchus</taxon>
    </lineage>
</organism>
<dbReference type="AlphaFoldDB" id="A0AAV3Y8J7"/>
<proteinExistence type="predicted"/>
<sequence length="434" mass="48303">LKKASFFPNQARAEQLMLKTYNIDLPKSVSMSSSASTVDDISLIDNHDDDSASATAAVACVGNDDEDDDASAIADISDNGTVDYDEDEADDYDDDAVACDKDGHFVSTAPDILPGGKSLPLGYIFRNQKDVLEGPSNRRQIYNIKARTQSKGQVIPKANFADQVSALEEPQHTMRFMKLIVRHYKKVPFVILYTEEQISDIKRFCCPPVTVESTVLGFDKTFSLSNVDVTVSAYKCLAVKRRSTNDHLIFCGLLLLPQAPRLTCTRHLRQNFSHTLADKVGLPKQERQRFITKIFGDNGIIAHGTDHMDIASTLQHMAESTGNRFVQKLIELMSPLLVENAKGLERPGLHFASPLWTNNNCESLNHCLKQALSWRSLKLVELVQKLHSIIKTQHREVQQAICGVGEFVLLMNTRGLVNPKMCGIPTLENNKNDT</sequence>
<dbReference type="EMBL" id="BLXT01000611">
    <property type="protein sequence ID" value="GFN78806.1"/>
    <property type="molecule type" value="Genomic_DNA"/>
</dbReference>
<accession>A0AAV3Y8J7</accession>
<feature type="non-terminal residue" evidence="1">
    <location>
        <position position="1"/>
    </location>
</feature>
<gene>
    <name evidence="1" type="ORF">PoB_000531200</name>
</gene>
<protein>
    <submittedName>
        <fullName evidence="1">Uncharacterized protein</fullName>
    </submittedName>
</protein>
<keyword evidence="2" id="KW-1185">Reference proteome</keyword>
<comment type="caution">
    <text evidence="1">The sequence shown here is derived from an EMBL/GenBank/DDBJ whole genome shotgun (WGS) entry which is preliminary data.</text>
</comment>
<reference evidence="1 2" key="1">
    <citation type="journal article" date="2021" name="Elife">
        <title>Chloroplast acquisition without the gene transfer in kleptoplastic sea slugs, Plakobranchus ocellatus.</title>
        <authorList>
            <person name="Maeda T."/>
            <person name="Takahashi S."/>
            <person name="Yoshida T."/>
            <person name="Shimamura S."/>
            <person name="Takaki Y."/>
            <person name="Nagai Y."/>
            <person name="Toyoda A."/>
            <person name="Suzuki Y."/>
            <person name="Arimoto A."/>
            <person name="Ishii H."/>
            <person name="Satoh N."/>
            <person name="Nishiyama T."/>
            <person name="Hasebe M."/>
            <person name="Maruyama T."/>
            <person name="Minagawa J."/>
            <person name="Obokata J."/>
            <person name="Shigenobu S."/>
        </authorList>
    </citation>
    <scope>NUCLEOTIDE SEQUENCE [LARGE SCALE GENOMIC DNA]</scope>
</reference>
<dbReference type="Proteomes" id="UP000735302">
    <property type="component" value="Unassembled WGS sequence"/>
</dbReference>